<organism evidence="2 3">
    <name type="scientific">Lithocarpus litseifolius</name>
    <dbReference type="NCBI Taxonomy" id="425828"/>
    <lineage>
        <taxon>Eukaryota</taxon>
        <taxon>Viridiplantae</taxon>
        <taxon>Streptophyta</taxon>
        <taxon>Embryophyta</taxon>
        <taxon>Tracheophyta</taxon>
        <taxon>Spermatophyta</taxon>
        <taxon>Magnoliopsida</taxon>
        <taxon>eudicotyledons</taxon>
        <taxon>Gunneridae</taxon>
        <taxon>Pentapetalae</taxon>
        <taxon>rosids</taxon>
        <taxon>fabids</taxon>
        <taxon>Fagales</taxon>
        <taxon>Fagaceae</taxon>
        <taxon>Lithocarpus</taxon>
    </lineage>
</organism>
<comment type="caution">
    <text evidence="2">The sequence shown here is derived from an EMBL/GenBank/DDBJ whole genome shotgun (WGS) entry which is preliminary data.</text>
</comment>
<feature type="compositionally biased region" description="Polar residues" evidence="1">
    <location>
        <begin position="64"/>
        <end position="80"/>
    </location>
</feature>
<evidence type="ECO:0000313" key="3">
    <source>
        <dbReference type="Proteomes" id="UP001459277"/>
    </source>
</evidence>
<sequence length="299" mass="34218">MSTSGPSLIKETTHEIALLKEQMTEIMRMIQQLVVGGNRGSSGPILEGSVPHSENENWPPIEPNQDQTTPLFTPQRNNQEVDPPKDKTSKSSYGEVKSQVETEKICIIEGSDARGSVNLDSLTNFPQVIMPPRFKAPEFVNWKEMANAFLKYYRFKTKITPDCMVLQRTEKKSKESFREYAQRWCKLATQVLPPMMKDEMIKWFIDNFKPPYYEKMISAQLTHFASLFLIGEHIDEGIRSKKIVIPEALNSMIEQQVKKETSHKEKEADVHVINKALEGPKGVNFAYIAPNARPYQQQV</sequence>
<dbReference type="PANTHER" id="PTHR32108">
    <property type="entry name" value="DNA-DIRECTED RNA POLYMERASE SUBUNIT ALPHA"/>
    <property type="match status" value="1"/>
</dbReference>
<dbReference type="Proteomes" id="UP001459277">
    <property type="component" value="Unassembled WGS sequence"/>
</dbReference>
<dbReference type="AlphaFoldDB" id="A0AAW2C1Q0"/>
<proteinExistence type="predicted"/>
<protein>
    <recommendedName>
        <fullName evidence="4">Retrotransposon gag domain-containing protein</fullName>
    </recommendedName>
</protein>
<gene>
    <name evidence="2" type="ORF">SO802_026413</name>
</gene>
<evidence type="ECO:0008006" key="4">
    <source>
        <dbReference type="Google" id="ProtNLM"/>
    </source>
</evidence>
<evidence type="ECO:0000313" key="2">
    <source>
        <dbReference type="EMBL" id="KAK9991428.1"/>
    </source>
</evidence>
<feature type="region of interest" description="Disordered" evidence="1">
    <location>
        <begin position="40"/>
        <end position="95"/>
    </location>
</feature>
<accession>A0AAW2C1Q0</accession>
<reference evidence="2 3" key="1">
    <citation type="submission" date="2024-01" db="EMBL/GenBank/DDBJ databases">
        <title>A telomere-to-telomere, gap-free genome of sweet tea (Lithocarpus litseifolius).</title>
        <authorList>
            <person name="Zhou J."/>
        </authorList>
    </citation>
    <scope>NUCLEOTIDE SEQUENCE [LARGE SCALE GENOMIC DNA]</scope>
    <source>
        <strain evidence="2">Zhou-2022a</strain>
        <tissue evidence="2">Leaf</tissue>
    </source>
</reference>
<evidence type="ECO:0000256" key="1">
    <source>
        <dbReference type="SAM" id="MobiDB-lite"/>
    </source>
</evidence>
<dbReference type="EMBL" id="JAZDWU010000009">
    <property type="protein sequence ID" value="KAK9991428.1"/>
    <property type="molecule type" value="Genomic_DNA"/>
</dbReference>
<dbReference type="PANTHER" id="PTHR32108:SF9">
    <property type="entry name" value="REVERSE TRANSCRIPTASE RNASE H-LIKE DOMAIN-CONTAINING PROTEIN"/>
    <property type="match status" value="1"/>
</dbReference>
<keyword evidence="3" id="KW-1185">Reference proteome</keyword>
<name>A0AAW2C1Q0_9ROSI</name>